<evidence type="ECO:0000256" key="3">
    <source>
        <dbReference type="ARBA" id="ARBA00022426"/>
    </source>
</evidence>
<dbReference type="InterPro" id="IPR018024">
    <property type="entry name" value="CbiM"/>
</dbReference>
<feature type="transmembrane region" description="Helical" evidence="13">
    <location>
        <begin position="138"/>
        <end position="157"/>
    </location>
</feature>
<evidence type="ECO:0000256" key="12">
    <source>
        <dbReference type="ARBA" id="ARBA00060918"/>
    </source>
</evidence>
<comment type="subcellular location">
    <subcellularLocation>
        <location evidence="1">Cell inner membrane</location>
        <topology evidence="1">Multi-pass membrane protein</topology>
    </subcellularLocation>
    <subcellularLocation>
        <location evidence="13">Cell membrane</location>
        <topology evidence="13">Multi-pass membrane protein</topology>
    </subcellularLocation>
</comment>
<evidence type="ECO:0000313" key="15">
    <source>
        <dbReference type="Proteomes" id="UP000251835"/>
    </source>
</evidence>
<keyword evidence="15" id="KW-1185">Reference proteome</keyword>
<dbReference type="RefSeq" id="WP_116496204.1">
    <property type="nucleotide sequence ID" value="NZ_QENZ01000003.1"/>
</dbReference>
<keyword evidence="8 13" id="KW-1133">Transmembrane helix</keyword>
<comment type="similarity">
    <text evidence="12 13">Belongs to the CbiM family.</text>
</comment>
<protein>
    <recommendedName>
        <fullName evidence="13">Cobalt transport protein CbiM</fullName>
    </recommendedName>
    <alternativeName>
        <fullName evidence="13">Energy-coupling factor transporter probable substrate-capture protein CbiM</fullName>
        <shortName evidence="13">ECF transporter S component CbiM</shortName>
    </alternativeName>
</protein>
<feature type="transmembrane region" description="Helical" evidence="13">
    <location>
        <begin position="169"/>
        <end position="192"/>
    </location>
</feature>
<sequence>MKDLKLFIQNNFTHYLFLSILVAFPYFAYSMHIMEGYLPWEWCLVWSLVYLPFFFWGFKNLKHYLKGDTDIKMLLAMAVAFAFLLSSLKLPSVSGSSSHATGVGFGTVLFGPMVMAVLGIIVLIFQVFLLAHGGLTTLGANATSMCVAGPLVTWGLYILLKRMNVKWQWAVFLAVMIGDWATYLVTSIQLALAHPDLHEGFWGAVVKFISVFGVTQIPIAIIEGILTVMLMNVLVKTNLFDITSGYPKLKKNDVEIA</sequence>
<dbReference type="Proteomes" id="UP000251835">
    <property type="component" value="Unassembled WGS sequence"/>
</dbReference>
<feature type="transmembrane region" description="Helical" evidence="13">
    <location>
        <begin position="37"/>
        <end position="58"/>
    </location>
</feature>
<evidence type="ECO:0000256" key="6">
    <source>
        <dbReference type="ARBA" id="ARBA00022573"/>
    </source>
</evidence>
<evidence type="ECO:0000313" key="14">
    <source>
        <dbReference type="EMBL" id="PVX52165.1"/>
    </source>
</evidence>
<dbReference type="Pfam" id="PF01891">
    <property type="entry name" value="CbiM"/>
    <property type="match status" value="1"/>
</dbReference>
<evidence type="ECO:0000256" key="5">
    <source>
        <dbReference type="ARBA" id="ARBA00022475"/>
    </source>
</evidence>
<keyword evidence="4 13" id="KW-0813">Transport</keyword>
<organism evidence="14 15">
    <name type="scientific">Balneicella halophila</name>
    <dbReference type="NCBI Taxonomy" id="1537566"/>
    <lineage>
        <taxon>Bacteria</taxon>
        <taxon>Pseudomonadati</taxon>
        <taxon>Bacteroidota</taxon>
        <taxon>Bacteroidia</taxon>
        <taxon>Bacteroidales</taxon>
        <taxon>Balneicellaceae</taxon>
        <taxon>Balneicella</taxon>
    </lineage>
</organism>
<gene>
    <name evidence="13" type="primary">cbiM</name>
    <name evidence="14" type="ORF">C7377_0466</name>
</gene>
<dbReference type="AlphaFoldDB" id="A0A7L4UQW2"/>
<comment type="subunit">
    <text evidence="13">Forms an energy-coupling factor (ECF) transporter complex composed of an ATP-binding protein (A component, CbiO), a transmembrane protein (T component, CbiQ) and 2 possible substrate-capture proteins (S components, CbiM and CbiN) of unknown stoichimetry.</text>
</comment>
<dbReference type="UniPathway" id="UPA00148"/>
<keyword evidence="10 13" id="KW-0472">Membrane</keyword>
<keyword evidence="6 13" id="KW-0169">Cobalamin biosynthesis</keyword>
<reference evidence="14 15" key="1">
    <citation type="submission" date="2018-05" db="EMBL/GenBank/DDBJ databases">
        <title>Genomic Encyclopedia of Type Strains, Phase IV (KMG-IV): sequencing the most valuable type-strain genomes for metagenomic binning, comparative biology and taxonomic classification.</title>
        <authorList>
            <person name="Goeker M."/>
        </authorList>
    </citation>
    <scope>NUCLEOTIDE SEQUENCE [LARGE SCALE GENOMIC DNA]</scope>
    <source>
        <strain evidence="14 15">DSM 28579</strain>
    </source>
</reference>
<dbReference type="OrthoDB" id="9809846at2"/>
<evidence type="ECO:0000256" key="9">
    <source>
        <dbReference type="ARBA" id="ARBA00023065"/>
    </source>
</evidence>
<evidence type="ECO:0000256" key="8">
    <source>
        <dbReference type="ARBA" id="ARBA00022989"/>
    </source>
</evidence>
<evidence type="ECO:0000256" key="11">
    <source>
        <dbReference type="ARBA" id="ARBA00023285"/>
    </source>
</evidence>
<dbReference type="NCBIfam" id="TIGR00123">
    <property type="entry name" value="cbiM"/>
    <property type="match status" value="1"/>
</dbReference>
<evidence type="ECO:0000256" key="1">
    <source>
        <dbReference type="ARBA" id="ARBA00004429"/>
    </source>
</evidence>
<dbReference type="GO" id="GO:0043190">
    <property type="term" value="C:ATP-binding cassette (ABC) transporter complex"/>
    <property type="evidence" value="ECO:0007669"/>
    <property type="project" value="InterPro"/>
</dbReference>
<feature type="transmembrane region" description="Helical" evidence="13">
    <location>
        <begin position="12"/>
        <end position="31"/>
    </location>
</feature>
<evidence type="ECO:0000256" key="10">
    <source>
        <dbReference type="ARBA" id="ARBA00023136"/>
    </source>
</evidence>
<accession>A0A7L4UQW2</accession>
<evidence type="ECO:0000256" key="7">
    <source>
        <dbReference type="ARBA" id="ARBA00022692"/>
    </source>
</evidence>
<dbReference type="PANTHER" id="PTHR43627:SF1">
    <property type="entry name" value="COBALT TRANSPORT PROTEIN CBIM"/>
    <property type="match status" value="1"/>
</dbReference>
<dbReference type="FunFam" id="1.10.1760.20:FF:000001">
    <property type="entry name" value="Cobalt transport protein CbiM"/>
    <property type="match status" value="1"/>
</dbReference>
<dbReference type="GO" id="GO:0015087">
    <property type="term" value="F:cobalt ion transmembrane transporter activity"/>
    <property type="evidence" value="ECO:0007669"/>
    <property type="project" value="UniProtKB-UniRule"/>
</dbReference>
<dbReference type="NCBIfam" id="NF006184">
    <property type="entry name" value="PRK08319.1"/>
    <property type="match status" value="1"/>
</dbReference>
<feature type="transmembrane region" description="Helical" evidence="13">
    <location>
        <begin position="70"/>
        <end position="88"/>
    </location>
</feature>
<evidence type="ECO:0000256" key="2">
    <source>
        <dbReference type="ARBA" id="ARBA00004953"/>
    </source>
</evidence>
<dbReference type="PANTHER" id="PTHR43627">
    <property type="match status" value="1"/>
</dbReference>
<feature type="transmembrane region" description="Helical" evidence="13">
    <location>
        <begin position="204"/>
        <end position="231"/>
    </location>
</feature>
<evidence type="ECO:0000256" key="13">
    <source>
        <dbReference type="HAMAP-Rule" id="MF_01462"/>
    </source>
</evidence>
<feature type="transmembrane region" description="Helical" evidence="13">
    <location>
        <begin position="108"/>
        <end position="131"/>
    </location>
</feature>
<keyword evidence="9 13" id="KW-0406">Ion transport</keyword>
<dbReference type="HAMAP" id="MF_01462">
    <property type="entry name" value="CbiM"/>
    <property type="match status" value="1"/>
</dbReference>
<keyword evidence="3 13" id="KW-0171">Cobalt transport</keyword>
<comment type="function">
    <text evidence="13">Part of the energy-coupling factor (ECF) transporter complex CbiMNOQ involved in cobalt import.</text>
</comment>
<comment type="pathway">
    <text evidence="2 13">Cofactor biosynthesis; adenosylcobalamin biosynthesis.</text>
</comment>
<comment type="caution">
    <text evidence="14">The sequence shown here is derived from an EMBL/GenBank/DDBJ whole genome shotgun (WGS) entry which is preliminary data.</text>
</comment>
<keyword evidence="5 13" id="KW-1003">Cell membrane</keyword>
<evidence type="ECO:0000256" key="4">
    <source>
        <dbReference type="ARBA" id="ARBA00022448"/>
    </source>
</evidence>
<proteinExistence type="inferred from homology"/>
<keyword evidence="11 13" id="KW-0170">Cobalt</keyword>
<name>A0A7L4UQW2_BALHA</name>
<dbReference type="Gene3D" id="1.10.1760.20">
    <property type="match status" value="1"/>
</dbReference>
<dbReference type="EMBL" id="QENZ01000003">
    <property type="protein sequence ID" value="PVX52165.1"/>
    <property type="molecule type" value="Genomic_DNA"/>
</dbReference>
<dbReference type="GO" id="GO:0009236">
    <property type="term" value="P:cobalamin biosynthetic process"/>
    <property type="evidence" value="ECO:0007669"/>
    <property type="project" value="UniProtKB-UniRule"/>
</dbReference>
<dbReference type="InterPro" id="IPR002751">
    <property type="entry name" value="CbiM/NikMN"/>
</dbReference>
<keyword evidence="7 13" id="KW-0812">Transmembrane</keyword>